<dbReference type="OrthoDB" id="8195814at2759"/>
<evidence type="ECO:0000313" key="1">
    <source>
        <dbReference type="EMBL" id="CRL05226.1"/>
    </source>
</evidence>
<keyword evidence="2" id="KW-1185">Reference proteome</keyword>
<sequence length="282" mass="33453">MKFIIFPSKFRSFFQRPPLNPITSYISYLINESSKQHNSQYNDVVLIQLEARYKSNYFEDVLEEILSKNVFNPLFAYNSVDPIDKYRVHSAEFFVIISDMIFRDDHHLQRLIENIFKQNVWTNSAKFVFVLTYYSTNYRIIQIFDALEFLGTLNVIVLFPSNRKPLNIVSYDFSIARFVVKDFMNFTDAFPNREKNLNGFIFKALEINQESKFVVNPITRRLDNVDMRIMNEIAKKSNSSMVVTHQVNLDHSNHQKQISTLFEKKSVDLMFSTIFYNINYKK</sequence>
<protein>
    <submittedName>
        <fullName evidence="1">CLUMA_CG018676, isoform A</fullName>
    </submittedName>
</protein>
<proteinExistence type="predicted"/>
<name>A0A1J1IZU2_9DIPT</name>
<evidence type="ECO:0000313" key="2">
    <source>
        <dbReference type="Proteomes" id="UP000183832"/>
    </source>
</evidence>
<organism evidence="1 2">
    <name type="scientific">Clunio marinus</name>
    <dbReference type="NCBI Taxonomy" id="568069"/>
    <lineage>
        <taxon>Eukaryota</taxon>
        <taxon>Metazoa</taxon>
        <taxon>Ecdysozoa</taxon>
        <taxon>Arthropoda</taxon>
        <taxon>Hexapoda</taxon>
        <taxon>Insecta</taxon>
        <taxon>Pterygota</taxon>
        <taxon>Neoptera</taxon>
        <taxon>Endopterygota</taxon>
        <taxon>Diptera</taxon>
        <taxon>Nematocera</taxon>
        <taxon>Chironomoidea</taxon>
        <taxon>Chironomidae</taxon>
        <taxon>Clunio</taxon>
    </lineage>
</organism>
<gene>
    <name evidence="1" type="ORF">CLUMA_CG018676</name>
</gene>
<dbReference type="AlphaFoldDB" id="A0A1J1IZU2"/>
<dbReference type="Proteomes" id="UP000183832">
    <property type="component" value="Unassembled WGS sequence"/>
</dbReference>
<reference evidence="1 2" key="1">
    <citation type="submission" date="2015-04" db="EMBL/GenBank/DDBJ databases">
        <authorList>
            <person name="Syromyatnikov M.Y."/>
            <person name="Popov V.N."/>
        </authorList>
    </citation>
    <scope>NUCLEOTIDE SEQUENCE [LARGE SCALE GENOMIC DNA]</scope>
</reference>
<dbReference type="STRING" id="568069.A0A1J1IZU2"/>
<dbReference type="EMBL" id="CVRI01000064">
    <property type="protein sequence ID" value="CRL05226.1"/>
    <property type="molecule type" value="Genomic_DNA"/>
</dbReference>
<accession>A0A1J1IZU2</accession>